<keyword evidence="3" id="KW-1185">Reference proteome</keyword>
<gene>
    <name evidence="2" type="ORF">EB241_05130</name>
</gene>
<feature type="coiled-coil region" evidence="1">
    <location>
        <begin position="49"/>
        <end position="76"/>
    </location>
</feature>
<evidence type="ECO:0000313" key="2">
    <source>
        <dbReference type="EMBL" id="RQM39141.1"/>
    </source>
</evidence>
<proteinExistence type="predicted"/>
<dbReference type="EMBL" id="RHHM01000003">
    <property type="protein sequence ID" value="RQM39141.1"/>
    <property type="molecule type" value="Genomic_DNA"/>
</dbReference>
<evidence type="ECO:0000313" key="3">
    <source>
        <dbReference type="Proteomes" id="UP000279457"/>
    </source>
</evidence>
<dbReference type="RefSeq" id="WP_124232121.1">
    <property type="nucleotide sequence ID" value="NZ_RHHM01000003.1"/>
</dbReference>
<reference evidence="2 3" key="1">
    <citation type="submission" date="2018-10" db="EMBL/GenBank/DDBJ databases">
        <title>Draft genome sequence for the type isolate of Erwinia psidii, agent causal of bacterial blight in guava (Psidium guajava) and wilt and die-back of Eucalyptus spp.</title>
        <authorList>
            <person name="Hermenegildo P.S."/>
            <person name="Santos S.A."/>
            <person name="Guimaraes L.M.S."/>
            <person name="Vidigal P.M.P."/>
            <person name="Pereira I.C."/>
            <person name="Badel J.L."/>
            <person name="Alfenas-Zerbini P."/>
            <person name="Ferreira M.A.S.V."/>
            <person name="Alfenas A.C."/>
        </authorList>
    </citation>
    <scope>NUCLEOTIDE SEQUENCE [LARGE SCALE GENOMIC DNA]</scope>
    <source>
        <strain evidence="2 3">IBSBF 435</strain>
    </source>
</reference>
<dbReference type="Proteomes" id="UP000279457">
    <property type="component" value="Unassembled WGS sequence"/>
</dbReference>
<protein>
    <submittedName>
        <fullName evidence="2">Uncharacterized protein</fullName>
    </submittedName>
</protein>
<accession>A0A3N6SK09</accession>
<comment type="caution">
    <text evidence="2">The sequence shown here is derived from an EMBL/GenBank/DDBJ whole genome shotgun (WGS) entry which is preliminary data.</text>
</comment>
<evidence type="ECO:0000256" key="1">
    <source>
        <dbReference type="SAM" id="Coils"/>
    </source>
</evidence>
<organism evidence="2 3">
    <name type="scientific">Erwinia psidii</name>
    <dbReference type="NCBI Taxonomy" id="69224"/>
    <lineage>
        <taxon>Bacteria</taxon>
        <taxon>Pseudomonadati</taxon>
        <taxon>Pseudomonadota</taxon>
        <taxon>Gammaproteobacteria</taxon>
        <taxon>Enterobacterales</taxon>
        <taxon>Erwiniaceae</taxon>
        <taxon>Erwinia</taxon>
    </lineage>
</organism>
<dbReference type="AlphaFoldDB" id="A0A3N6SK09"/>
<keyword evidence="1" id="KW-0175">Coiled coil</keyword>
<name>A0A3N6SK09_9GAMM</name>
<sequence length="181" mass="20358">MNKNYDIHYATALCESSVLRTCIEAMTDESAYIHFKKLIDAILNMDMCVSVLKNECNQLQNKLSEKEMAYDEIAQALLNTEIGKAHNRSNTEHPDILSHIDAVIIIQSLEQELQHYAVLDEIPFGAAVPNSEICELQQCIAELEMQLDFERSHKSDLQLACISFCAGITAEIQREIIGGVK</sequence>